<proteinExistence type="predicted"/>
<sequence length="319" mass="36431">MSAKPEVLHKPQLLLPYPGPEPDPEVLDIFLYLRPESNGVLVESTILSVIQHCREYRQGLQFIYLANFPGSYIVNNAIVERHYSLRLFFAVHGGRFFTGDMRRQFGDFYGEPFPEGRVLGAFSALQRYHWSPEELFSLWVKERDIVHIAGQVIKRHGDDYIVNYDIPALLHKNTASTDIAVMAFRTRLGYPHFFEIAHQMKRALIERGILRKTSPIARTVHISRSPFEQLADTRDYLLRPDGSPAVLEDSSFARFLLDQGLSLDGIQGVLEHPVCTFNFGEGLPGDHHLFDLAEGFSYGDAYRLLERVRAQALVPGYLR</sequence>
<keyword evidence="2" id="KW-1185">Reference proteome</keyword>
<dbReference type="STRING" id="159291.SAMN05920897_11164"/>
<dbReference type="EMBL" id="FTMS01000011">
    <property type="protein sequence ID" value="SIQ59205.1"/>
    <property type="molecule type" value="Genomic_DNA"/>
</dbReference>
<accession>A0A1N6U0P3</accession>
<dbReference type="RefSeq" id="WP_076489035.1">
    <property type="nucleotide sequence ID" value="NZ_FTMS01000011.1"/>
</dbReference>
<protein>
    <submittedName>
        <fullName evidence="1">Uncharacterized protein</fullName>
    </submittedName>
</protein>
<dbReference type="Proteomes" id="UP000186400">
    <property type="component" value="Unassembled WGS sequence"/>
</dbReference>
<dbReference type="AlphaFoldDB" id="A0A1N6U0P3"/>
<reference evidence="1 2" key="1">
    <citation type="submission" date="2017-01" db="EMBL/GenBank/DDBJ databases">
        <authorList>
            <person name="Mah S.A."/>
            <person name="Swanson W.J."/>
            <person name="Moy G.W."/>
            <person name="Vacquier V.D."/>
        </authorList>
    </citation>
    <scope>NUCLEOTIDE SEQUENCE [LARGE SCALE GENOMIC DNA]</scope>
    <source>
        <strain evidence="1 2">ASpG1</strain>
    </source>
</reference>
<evidence type="ECO:0000313" key="2">
    <source>
        <dbReference type="Proteomes" id="UP000186400"/>
    </source>
</evidence>
<name>A0A1N6U0P3_9SPIO</name>
<organism evidence="1 2">
    <name type="scientific">Alkalispirochaeta americana</name>
    <dbReference type="NCBI Taxonomy" id="159291"/>
    <lineage>
        <taxon>Bacteria</taxon>
        <taxon>Pseudomonadati</taxon>
        <taxon>Spirochaetota</taxon>
        <taxon>Spirochaetia</taxon>
        <taxon>Spirochaetales</taxon>
        <taxon>Spirochaetaceae</taxon>
        <taxon>Alkalispirochaeta</taxon>
    </lineage>
</organism>
<evidence type="ECO:0000313" key="1">
    <source>
        <dbReference type="EMBL" id="SIQ59205.1"/>
    </source>
</evidence>
<gene>
    <name evidence="1" type="ORF">SAMN05920897_11164</name>
</gene>